<dbReference type="Proteomes" id="UP000094769">
    <property type="component" value="Unassembled WGS sequence"/>
</dbReference>
<dbReference type="OrthoDB" id="8437309at2"/>
<sequence length="458" mass="51560">MKHRNITGSVLIGLMILVLMVSGCATTDPYHSMAWTDGNCLDADSSDCKQSYYQEHSKYDLAFAEFTERGNAFNDDWIKQVLAKIGERQRTQGVVTIVFIHGWKHNADENDENLKDFKKTLELLAESAQLINRRLVGVYIGWRGSSIELPLLKELTFWDRKAVAQEVGKGGVTRLLLELDKIDRENKRNVLAIVGHSFGGAITVSATSEVLTEIIVNDRQEHGGRIGDAVIVLNPAIEANQSLSMVEAAVDNQNTSLRNPLFYSISSDADSATHYLFPIGQTIGLLFTWRQKDLQRSYYYDRLTDEKLVLREEHLDAATTGNFAPYLTHRLTMNRSGDTPYPSLLPCDEVPDDCVPKGLTTLDGHPTIGPLPADYPLQFIKTDKTVMAGHNDIFNPRILTFIYTLIDDVVRYAVIDDPDYKYDGIASGNILSRPEDLKQRFGRFYDKILNKMQYTPAD</sequence>
<proteinExistence type="predicted"/>
<reference evidence="1 2" key="1">
    <citation type="submission" date="2016-06" db="EMBL/GenBank/DDBJ databases">
        <title>Genome sequence of endosymbiont of Candidatus Endolucinida thiodiazotropha.</title>
        <authorList>
            <person name="Poehlein A."/>
            <person name="Koenig S."/>
            <person name="Heiden S.E."/>
            <person name="Thuermer A."/>
            <person name="Voget S."/>
            <person name="Daniel R."/>
            <person name="Markert S."/>
            <person name="Gros O."/>
            <person name="Schweder T."/>
        </authorList>
    </citation>
    <scope>NUCLEOTIDE SEQUENCE [LARGE SCALE GENOMIC DNA]</scope>
    <source>
        <strain evidence="1 2">COS</strain>
    </source>
</reference>
<accession>A0A7Z1ADU0</accession>
<keyword evidence="2" id="KW-1185">Reference proteome</keyword>
<evidence type="ECO:0008006" key="3">
    <source>
        <dbReference type="Google" id="ProtNLM"/>
    </source>
</evidence>
<dbReference type="RefSeq" id="WP_069127212.1">
    <property type="nucleotide sequence ID" value="NZ_MARB01000024.1"/>
</dbReference>
<protein>
    <recommendedName>
        <fullName evidence="3">Esterase</fullName>
    </recommendedName>
</protein>
<gene>
    <name evidence="1" type="ORF">CODIS_34700</name>
</gene>
<evidence type="ECO:0000313" key="1">
    <source>
        <dbReference type="EMBL" id="ODJ86275.1"/>
    </source>
</evidence>
<evidence type="ECO:0000313" key="2">
    <source>
        <dbReference type="Proteomes" id="UP000094769"/>
    </source>
</evidence>
<dbReference type="AlphaFoldDB" id="A0A7Z1ADU0"/>
<dbReference type="SUPFAM" id="SSF53474">
    <property type="entry name" value="alpha/beta-Hydrolases"/>
    <property type="match status" value="1"/>
</dbReference>
<organism evidence="1 2">
    <name type="scientific">Candidatus Thiodiazotropha endolucinida</name>
    <dbReference type="NCBI Taxonomy" id="1655433"/>
    <lineage>
        <taxon>Bacteria</taxon>
        <taxon>Pseudomonadati</taxon>
        <taxon>Pseudomonadota</taxon>
        <taxon>Gammaproteobacteria</taxon>
        <taxon>Chromatiales</taxon>
        <taxon>Sedimenticolaceae</taxon>
        <taxon>Candidatus Thiodiazotropha</taxon>
    </lineage>
</organism>
<name>A0A7Z1ADU0_9GAMM</name>
<dbReference type="PROSITE" id="PS51257">
    <property type="entry name" value="PROKAR_LIPOPROTEIN"/>
    <property type="match status" value="1"/>
</dbReference>
<dbReference type="InterPro" id="IPR029058">
    <property type="entry name" value="AB_hydrolase_fold"/>
</dbReference>
<dbReference type="EMBL" id="MARB01000024">
    <property type="protein sequence ID" value="ODJ86275.1"/>
    <property type="molecule type" value="Genomic_DNA"/>
</dbReference>
<comment type="caution">
    <text evidence="1">The sequence shown here is derived from an EMBL/GenBank/DDBJ whole genome shotgun (WGS) entry which is preliminary data.</text>
</comment>